<dbReference type="GO" id="GO:0005634">
    <property type="term" value="C:nucleus"/>
    <property type="evidence" value="ECO:0007669"/>
    <property type="project" value="TreeGrafter"/>
</dbReference>
<organism evidence="2 3">
    <name type="scientific">Xenopus laevis</name>
    <name type="common">African clawed frog</name>
    <dbReference type="NCBI Taxonomy" id="8355"/>
    <lineage>
        <taxon>Eukaryota</taxon>
        <taxon>Metazoa</taxon>
        <taxon>Chordata</taxon>
        <taxon>Craniata</taxon>
        <taxon>Vertebrata</taxon>
        <taxon>Euteleostomi</taxon>
        <taxon>Amphibia</taxon>
        <taxon>Batrachia</taxon>
        <taxon>Anura</taxon>
        <taxon>Pipoidea</taxon>
        <taxon>Pipidae</taxon>
        <taxon>Xenopodinae</taxon>
        <taxon>Xenopus</taxon>
        <taxon>Xenopus</taxon>
    </lineage>
</organism>
<feature type="region of interest" description="Disordered" evidence="1">
    <location>
        <begin position="498"/>
        <end position="521"/>
    </location>
</feature>
<evidence type="ECO:0000256" key="1">
    <source>
        <dbReference type="SAM" id="MobiDB-lite"/>
    </source>
</evidence>
<evidence type="ECO:0008006" key="4">
    <source>
        <dbReference type="Google" id="ProtNLM"/>
    </source>
</evidence>
<dbReference type="PANTHER" id="PTHR23330">
    <property type="entry name" value="P300 TRANSCRIPTIONAL COFACTOR JMY-RELATED"/>
    <property type="match status" value="1"/>
</dbReference>
<reference evidence="3" key="1">
    <citation type="journal article" date="2016" name="Nature">
        <title>Genome evolution in the allotetraploid frog Xenopus laevis.</title>
        <authorList>
            <person name="Session A.M."/>
            <person name="Uno Y."/>
            <person name="Kwon T."/>
            <person name="Chapman J.A."/>
            <person name="Toyoda A."/>
            <person name="Takahashi S."/>
            <person name="Fukui A."/>
            <person name="Hikosaka A."/>
            <person name="Suzuki A."/>
            <person name="Kondo M."/>
            <person name="van Heeringen S.J."/>
            <person name="Quigley I."/>
            <person name="Heinz S."/>
            <person name="Ogino H."/>
            <person name="Ochi H."/>
            <person name="Hellsten U."/>
            <person name="Lyons J.B."/>
            <person name="Simakov O."/>
            <person name="Putnam N."/>
            <person name="Stites J."/>
            <person name="Kuroki Y."/>
            <person name="Tanaka T."/>
            <person name="Michiue T."/>
            <person name="Watanabe M."/>
            <person name="Bogdanovic O."/>
            <person name="Lister R."/>
            <person name="Georgiou G."/>
            <person name="Paranjpe S.S."/>
            <person name="van Kruijsbergen I."/>
            <person name="Shu S."/>
            <person name="Carlson J."/>
            <person name="Kinoshita T."/>
            <person name="Ohta Y."/>
            <person name="Mawaribuchi S."/>
            <person name="Jenkins J."/>
            <person name="Grimwood J."/>
            <person name="Schmutz J."/>
            <person name="Mitros T."/>
            <person name="Mozaffari S.V."/>
            <person name="Suzuki Y."/>
            <person name="Haramoto Y."/>
            <person name="Yamamoto T.S."/>
            <person name="Takagi C."/>
            <person name="Heald R."/>
            <person name="Miller K."/>
            <person name="Haudenschild C."/>
            <person name="Kitzman J."/>
            <person name="Nakayama T."/>
            <person name="Izutsu Y."/>
            <person name="Robert J."/>
            <person name="Fortriede J."/>
            <person name="Burns K."/>
            <person name="Lotay V."/>
            <person name="Karimi K."/>
            <person name="Yasuoka Y."/>
            <person name="Dichmann D.S."/>
            <person name="Flajnik M.F."/>
            <person name="Houston D.W."/>
            <person name="Shendure J."/>
            <person name="DuPasquier L."/>
            <person name="Vize P.D."/>
            <person name="Zorn A.M."/>
            <person name="Ito M."/>
            <person name="Marcotte E.M."/>
            <person name="Wallingford J.B."/>
            <person name="Ito Y."/>
            <person name="Asashima M."/>
            <person name="Ueno N."/>
            <person name="Matsuda Y."/>
            <person name="Veenstra G.J."/>
            <person name="Fujiyama A."/>
            <person name="Harland R.M."/>
            <person name="Taira M."/>
            <person name="Rokhsar D.S."/>
        </authorList>
    </citation>
    <scope>NUCLEOTIDE SEQUENCE [LARGE SCALE GENOMIC DNA]</scope>
    <source>
        <strain evidence="3">J</strain>
    </source>
</reference>
<feature type="region of interest" description="Disordered" evidence="1">
    <location>
        <begin position="322"/>
        <end position="351"/>
    </location>
</feature>
<dbReference type="PANTHER" id="PTHR23330:SF9">
    <property type="entry name" value="PROLINE-RICH PROTEIN 11"/>
    <property type="match status" value="1"/>
</dbReference>
<dbReference type="EMBL" id="CM004468">
    <property type="protein sequence ID" value="OCT95036.1"/>
    <property type="molecule type" value="Genomic_DNA"/>
</dbReference>
<dbReference type="AlphaFoldDB" id="A0A974DQ33"/>
<name>A0A974DQ33_XENLA</name>
<accession>A0A974DQ33</accession>
<evidence type="ECO:0000313" key="2">
    <source>
        <dbReference type="EMBL" id="OCT95036.1"/>
    </source>
</evidence>
<feature type="compositionally biased region" description="Pro residues" evidence="1">
    <location>
        <begin position="330"/>
        <end position="351"/>
    </location>
</feature>
<feature type="region of interest" description="Disordered" evidence="1">
    <location>
        <begin position="466"/>
        <end position="485"/>
    </location>
</feature>
<gene>
    <name evidence="2" type="ORF">XELAEV_18012719mg</name>
</gene>
<feature type="region of interest" description="Disordered" evidence="1">
    <location>
        <begin position="19"/>
        <end position="46"/>
    </location>
</feature>
<evidence type="ECO:0000313" key="3">
    <source>
        <dbReference type="Proteomes" id="UP000694892"/>
    </source>
</evidence>
<protein>
    <recommendedName>
        <fullName evidence="4">Proline-rich protein 11</fullName>
    </recommendedName>
</protein>
<dbReference type="OMA" id="RVWSIYN"/>
<sequence>MSPAIDMENLQLSAAIPEAAPGNRCEQPRSSELGQNGEKLGWEGPGEAALSSRHFSRINAPPAASLALPRSAQAAIIPAMKQLRYHTRASGAALPPRFGALRKDISPHIDIYVLQYPPPHQICLRKPPPPLLPYTERNSTSTNKRSVNSELIWGLHEWERLPATSCTKMAKFIQARRRPGKHRKKLWQVKKSNCSRPSQTLIPDQVVTSGSWHLNLLLVGSFISLQNTGNFLVNAFLSLYWWSHNRVKKHLLLVKNTIFPPIIYHRELRALRQRLQKLEAEFSMLQTSFANKIHETSLTDNTCCRCGNSKTITPIIPLHSETANQSTPTLHPPLPPPLPPPPAPPLPPPPPPVLATSFPLKKSSLVREKTESAKIIKDDPLRQSGPVQIRLKDILNVRLKKTKDLQTDGLDQKTGLPPVSLSELQGLNLKMASKMVPRRLANIFKEASNCSPLDLRRRLKKVNMVRSPGGTPLYNRDNKENGTGLNPLMTKALRQKFQMAHPKSPSPLRSSPGNRSFEELP</sequence>
<proteinExistence type="predicted"/>
<dbReference type="GO" id="GO:0005737">
    <property type="term" value="C:cytoplasm"/>
    <property type="evidence" value="ECO:0007669"/>
    <property type="project" value="TreeGrafter"/>
</dbReference>
<dbReference type="Proteomes" id="UP000694892">
    <property type="component" value="Chromosome 2L"/>
</dbReference>